<feature type="non-terminal residue" evidence="1">
    <location>
        <position position="61"/>
    </location>
</feature>
<proteinExistence type="predicted"/>
<evidence type="ECO:0000313" key="2">
    <source>
        <dbReference type="Proteomes" id="UP000029120"/>
    </source>
</evidence>
<name>A0A087G056_ARAAL</name>
<reference evidence="2" key="1">
    <citation type="journal article" date="2015" name="Nat. Plants">
        <title>Genome expansion of Arabis alpina linked with retrotransposition and reduced symmetric DNA methylation.</title>
        <authorList>
            <person name="Willing E.M."/>
            <person name="Rawat V."/>
            <person name="Mandakova T."/>
            <person name="Maumus F."/>
            <person name="James G.V."/>
            <person name="Nordstroem K.J."/>
            <person name="Becker C."/>
            <person name="Warthmann N."/>
            <person name="Chica C."/>
            <person name="Szarzynska B."/>
            <person name="Zytnicki M."/>
            <person name="Albani M.C."/>
            <person name="Kiefer C."/>
            <person name="Bergonzi S."/>
            <person name="Castaings L."/>
            <person name="Mateos J.L."/>
            <person name="Berns M.C."/>
            <person name="Bujdoso N."/>
            <person name="Piofczyk T."/>
            <person name="de Lorenzo L."/>
            <person name="Barrero-Sicilia C."/>
            <person name="Mateos I."/>
            <person name="Piednoel M."/>
            <person name="Hagmann J."/>
            <person name="Chen-Min-Tao R."/>
            <person name="Iglesias-Fernandez R."/>
            <person name="Schuster S.C."/>
            <person name="Alonso-Blanco C."/>
            <person name="Roudier F."/>
            <person name="Carbonero P."/>
            <person name="Paz-Ares J."/>
            <person name="Davis S.J."/>
            <person name="Pecinka A."/>
            <person name="Quesneville H."/>
            <person name="Colot V."/>
            <person name="Lysak M.A."/>
            <person name="Weigel D."/>
            <person name="Coupland G."/>
            <person name="Schneeberger K."/>
        </authorList>
    </citation>
    <scope>NUCLEOTIDE SEQUENCE [LARGE SCALE GENOMIC DNA]</scope>
    <source>
        <strain evidence="2">cv. Pajares</strain>
    </source>
</reference>
<dbReference type="Gramene" id="KFK23258">
    <property type="protein sequence ID" value="KFK23258"/>
    <property type="gene ID" value="AALP_AAs66193U000100"/>
</dbReference>
<gene>
    <name evidence="1" type="ORF">AALP_AAs66193U000100</name>
</gene>
<dbReference type="Proteomes" id="UP000029120">
    <property type="component" value="Unassembled WGS sequence"/>
</dbReference>
<feature type="non-terminal residue" evidence="1">
    <location>
        <position position="1"/>
    </location>
</feature>
<sequence>RLSSTGIALRHVVEEVRCTFMYSDLLLWIKDTPPPGTMMLISDHLESFSIGLCRLQQREHG</sequence>
<dbReference type="AlphaFoldDB" id="A0A087G056"/>
<keyword evidence="2" id="KW-1185">Reference proteome</keyword>
<accession>A0A087G056</accession>
<evidence type="ECO:0000313" key="1">
    <source>
        <dbReference type="EMBL" id="KFK23258.1"/>
    </source>
</evidence>
<dbReference type="EMBL" id="KL980924">
    <property type="protein sequence ID" value="KFK23258.1"/>
    <property type="molecule type" value="Genomic_DNA"/>
</dbReference>
<protein>
    <submittedName>
        <fullName evidence="1">Uncharacterized protein</fullName>
    </submittedName>
</protein>
<organism evidence="1 2">
    <name type="scientific">Arabis alpina</name>
    <name type="common">Alpine rock-cress</name>
    <dbReference type="NCBI Taxonomy" id="50452"/>
    <lineage>
        <taxon>Eukaryota</taxon>
        <taxon>Viridiplantae</taxon>
        <taxon>Streptophyta</taxon>
        <taxon>Embryophyta</taxon>
        <taxon>Tracheophyta</taxon>
        <taxon>Spermatophyta</taxon>
        <taxon>Magnoliopsida</taxon>
        <taxon>eudicotyledons</taxon>
        <taxon>Gunneridae</taxon>
        <taxon>Pentapetalae</taxon>
        <taxon>rosids</taxon>
        <taxon>malvids</taxon>
        <taxon>Brassicales</taxon>
        <taxon>Brassicaceae</taxon>
        <taxon>Arabideae</taxon>
        <taxon>Arabis</taxon>
    </lineage>
</organism>